<proteinExistence type="inferred from homology"/>
<dbReference type="RefSeq" id="WP_214431453.1">
    <property type="nucleotide sequence ID" value="NZ_CAWPUQ010000057.1"/>
</dbReference>
<dbReference type="FunFam" id="3.40.50.720:FF:000084">
    <property type="entry name" value="Short-chain dehydrogenase reductase"/>
    <property type="match status" value="1"/>
</dbReference>
<keyword evidence="2 3" id="KW-0560">Oxidoreductase</keyword>
<evidence type="ECO:0000256" key="1">
    <source>
        <dbReference type="ARBA" id="ARBA00006484"/>
    </source>
</evidence>
<dbReference type="PRINTS" id="PR00081">
    <property type="entry name" value="GDHRDH"/>
</dbReference>
<dbReference type="GO" id="GO:0047936">
    <property type="term" value="F:glucose 1-dehydrogenase [NAD(P)+] activity"/>
    <property type="evidence" value="ECO:0007669"/>
    <property type="project" value="UniProtKB-EC"/>
</dbReference>
<dbReference type="InterPro" id="IPR020904">
    <property type="entry name" value="Sc_DH/Rdtase_CS"/>
</dbReference>
<organism evidence="3 4">
    <name type="scientific">Dendronalium phyllosphericum CENA369</name>
    <dbReference type="NCBI Taxonomy" id="1725256"/>
    <lineage>
        <taxon>Bacteria</taxon>
        <taxon>Bacillati</taxon>
        <taxon>Cyanobacteriota</taxon>
        <taxon>Cyanophyceae</taxon>
        <taxon>Nostocales</taxon>
        <taxon>Nostocaceae</taxon>
        <taxon>Dendronalium</taxon>
        <taxon>Dendronalium phyllosphericum</taxon>
    </lineage>
</organism>
<sequence length="263" mass="28467">MKQFTDKVVLITGGNSGIGKATALAFAESGAKVAIAGRRIQEGEETVDLIEKAGSSSIFIPTDITQETEVKNLISQTVKTFGRLDYAFNNAGTPGILKVNIDESEENWNQVINTNLKGVWLCMKYQIPEMRKNGGGAIVNNASIRGLIAANLSNNEQENKPQHNIHFYCTSKHAVLGLTKSLAVQYAKDGIRINAVCPGTIITPMVMSALSEETIKNYGNQYPIKRLGTPEEIAQAVLWLCSDSAKFVIGHSLVLDGGLTIQN</sequence>
<dbReference type="NCBIfam" id="NF005559">
    <property type="entry name" value="PRK07231.1"/>
    <property type="match status" value="1"/>
</dbReference>
<name>A0A8J7I265_9NOST</name>
<dbReference type="SUPFAM" id="SSF51735">
    <property type="entry name" value="NAD(P)-binding Rossmann-fold domains"/>
    <property type="match status" value="1"/>
</dbReference>
<gene>
    <name evidence="3" type="ORF">I8752_06295</name>
</gene>
<dbReference type="Pfam" id="PF13561">
    <property type="entry name" value="adh_short_C2"/>
    <property type="match status" value="1"/>
</dbReference>
<comment type="caution">
    <text evidence="3">The sequence shown here is derived from an EMBL/GenBank/DDBJ whole genome shotgun (WGS) entry which is preliminary data.</text>
</comment>
<evidence type="ECO:0000313" key="3">
    <source>
        <dbReference type="EMBL" id="MBH8572628.1"/>
    </source>
</evidence>
<dbReference type="InterPro" id="IPR002347">
    <property type="entry name" value="SDR_fam"/>
</dbReference>
<protein>
    <submittedName>
        <fullName evidence="3">Glucose 1-dehydrogenase</fullName>
        <ecNumber evidence="3">1.1.1.47</ecNumber>
    </submittedName>
</protein>
<reference evidence="3 4" key="1">
    <citation type="journal article" date="2021" name="Int. J. Syst. Evol. Microbiol.">
        <title>Amazonocrinis nigriterrae gen. nov., sp. nov., Atlanticothrix silvestris gen. nov., sp. nov. and Dendronalium phyllosphericum gen. nov., sp. nov., nostocacean cyanobacteria from Brazilian environments.</title>
        <authorList>
            <person name="Alvarenga D.O."/>
            <person name="Andreote A.P.D."/>
            <person name="Branco L.H.Z."/>
            <person name="Delbaje E."/>
            <person name="Cruz R.B."/>
            <person name="Varani A.M."/>
            <person name="Fiore M.F."/>
        </authorList>
    </citation>
    <scope>NUCLEOTIDE SEQUENCE [LARGE SCALE GENOMIC DNA]</scope>
    <source>
        <strain evidence="3 4">CENA369</strain>
    </source>
</reference>
<dbReference type="EC" id="1.1.1.47" evidence="3"/>
<dbReference type="AlphaFoldDB" id="A0A8J7I265"/>
<dbReference type="CDD" id="cd05233">
    <property type="entry name" value="SDR_c"/>
    <property type="match status" value="1"/>
</dbReference>
<dbReference type="PROSITE" id="PS00061">
    <property type="entry name" value="ADH_SHORT"/>
    <property type="match status" value="1"/>
</dbReference>
<dbReference type="PANTHER" id="PTHR24321">
    <property type="entry name" value="DEHYDROGENASES, SHORT CHAIN"/>
    <property type="match status" value="1"/>
</dbReference>
<dbReference type="Proteomes" id="UP000662314">
    <property type="component" value="Unassembled WGS sequence"/>
</dbReference>
<evidence type="ECO:0000313" key="4">
    <source>
        <dbReference type="Proteomes" id="UP000662314"/>
    </source>
</evidence>
<evidence type="ECO:0000256" key="2">
    <source>
        <dbReference type="ARBA" id="ARBA00023002"/>
    </source>
</evidence>
<comment type="similarity">
    <text evidence="1">Belongs to the short-chain dehydrogenases/reductases (SDR) family.</text>
</comment>
<dbReference type="PANTHER" id="PTHR24321:SF11">
    <property type="entry name" value="BLR0893 PROTEIN"/>
    <property type="match status" value="1"/>
</dbReference>
<accession>A0A8J7I265</accession>
<keyword evidence="4" id="KW-1185">Reference proteome</keyword>
<dbReference type="InterPro" id="IPR036291">
    <property type="entry name" value="NAD(P)-bd_dom_sf"/>
</dbReference>
<dbReference type="PRINTS" id="PR00080">
    <property type="entry name" value="SDRFAMILY"/>
</dbReference>
<dbReference type="EMBL" id="JAECZA010000015">
    <property type="protein sequence ID" value="MBH8572628.1"/>
    <property type="molecule type" value="Genomic_DNA"/>
</dbReference>
<dbReference type="Gene3D" id="3.40.50.720">
    <property type="entry name" value="NAD(P)-binding Rossmann-like Domain"/>
    <property type="match status" value="1"/>
</dbReference>